<dbReference type="EMBL" id="VSED01000021">
    <property type="protein sequence ID" value="TYA38603.1"/>
    <property type="molecule type" value="Genomic_DNA"/>
</dbReference>
<proteinExistence type="predicted"/>
<dbReference type="Proteomes" id="UP000226080">
    <property type="component" value="Unassembled WGS sequence"/>
</dbReference>
<dbReference type="OrthoDB" id="9775392at2"/>
<evidence type="ECO:0000313" key="2">
    <source>
        <dbReference type="EMBL" id="PHO20017.1"/>
    </source>
</evidence>
<organism evidence="3 6">
    <name type="scientific">Aggregatibacter actinomycetemcomitans</name>
    <name type="common">Actinobacillus actinomycetemcomitans</name>
    <name type="synonym">Haemophilus actinomycetemcomitans</name>
    <dbReference type="NCBI Taxonomy" id="714"/>
    <lineage>
        <taxon>Bacteria</taxon>
        <taxon>Pseudomonadati</taxon>
        <taxon>Pseudomonadota</taxon>
        <taxon>Gammaproteobacteria</taxon>
        <taxon>Pasteurellales</taxon>
        <taxon>Pasteurellaceae</taxon>
        <taxon>Aggregatibacter</taxon>
    </lineage>
</organism>
<reference evidence="1 4" key="1">
    <citation type="submission" date="2015-10" db="EMBL/GenBank/DDBJ databases">
        <title>Tn-seq of a polymicrobial infection.</title>
        <authorList>
            <person name="Stacy A."/>
            <person name="Rumbaugh K.P."/>
            <person name="Whiteley M."/>
        </authorList>
    </citation>
    <scope>NUCLEOTIDE SEQUENCE [LARGE SCALE GENOMIC DNA]</scope>
    <source>
        <strain evidence="1 4">624</strain>
    </source>
</reference>
<sequence length="61" mass="6585">MMAPGCGLALLPDVVMKNSPLNSQISTLQLDVPIAPFEFGVCALKPALECPLVRAFWDLLE</sequence>
<gene>
    <name evidence="1" type="ORF">ACT75_04800</name>
    <name evidence="2" type="ORF">CQR80_09290</name>
    <name evidence="3" type="ORF">FXB79_08075</name>
</gene>
<evidence type="ECO:0000313" key="1">
    <source>
        <dbReference type="EMBL" id="AMQ93888.1"/>
    </source>
</evidence>
<reference evidence="2 5" key="2">
    <citation type="submission" date="2017-10" db="EMBL/GenBank/DDBJ databases">
        <title>Draft genome sequences of Aggregatibacter actinomycetemcomitans strains 310a and 310b.</title>
        <authorList>
            <person name="May A.C."/>
            <person name="Ohta H."/>
            <person name="Maeda H."/>
            <person name="Kokeguchi S."/>
            <person name="Cugini C."/>
        </authorList>
    </citation>
    <scope>NUCLEOTIDE SEQUENCE [LARGE SCALE GENOMIC DNA]</scope>
    <source>
        <strain evidence="2 5">310b</strain>
    </source>
</reference>
<evidence type="ECO:0000313" key="5">
    <source>
        <dbReference type="Proteomes" id="UP000226080"/>
    </source>
</evidence>
<dbReference type="Proteomes" id="UP000323012">
    <property type="component" value="Unassembled WGS sequence"/>
</dbReference>
<dbReference type="AlphaFoldDB" id="A0A5D0ELD5"/>
<evidence type="ECO:0000313" key="3">
    <source>
        <dbReference type="EMBL" id="TYA38603.1"/>
    </source>
</evidence>
<reference evidence="3 6" key="3">
    <citation type="submission" date="2019-08" db="EMBL/GenBank/DDBJ databases">
        <title>Whole genome sequencing of Aggregatibacter actinomycetemcomitans cultured from blood stream infections in Denmark reveals a novel phylogenetic lineage expressing serotype a membrane O polysaccharide.</title>
        <authorList>
            <person name="Nedergaard S."/>
            <person name="Kobel C.M."/>
            <person name="Nielsen M.B."/>
            <person name="Moeller R.T."/>
            <person name="Jensen A.B."/>
            <person name="Noerskov-Lauritsen N."/>
        </authorList>
    </citation>
    <scope>NUCLEOTIDE SEQUENCE [LARGE SCALE GENOMIC DNA]</scope>
    <source>
        <strain evidence="3 6">PN_563</strain>
    </source>
</reference>
<evidence type="ECO:0000313" key="6">
    <source>
        <dbReference type="Proteomes" id="UP000323012"/>
    </source>
</evidence>
<accession>A0A5D0ELD5</accession>
<dbReference type="EMBL" id="PCGW01000019">
    <property type="protein sequence ID" value="PHO20017.1"/>
    <property type="molecule type" value="Genomic_DNA"/>
</dbReference>
<dbReference type="RefSeq" id="WP_005563864.1">
    <property type="nucleotide sequence ID" value="NZ_CP012959.1"/>
</dbReference>
<name>A0A5D0ELD5_AGGAC</name>
<protein>
    <submittedName>
        <fullName evidence="3">LysR family transcriptional regulator</fullName>
    </submittedName>
</protein>
<keyword evidence="5" id="KW-1185">Reference proteome</keyword>
<dbReference type="EMBL" id="CP012959">
    <property type="protein sequence ID" value="AMQ93888.1"/>
    <property type="molecule type" value="Genomic_DNA"/>
</dbReference>
<evidence type="ECO:0000313" key="4">
    <source>
        <dbReference type="Proteomes" id="UP000072236"/>
    </source>
</evidence>
<dbReference type="KEGG" id="aact:ACT75_04800"/>
<dbReference type="Proteomes" id="UP000072236">
    <property type="component" value="Chromosome"/>
</dbReference>